<accession>A0AAW2DTV3</accession>
<reference evidence="1 2" key="1">
    <citation type="submission" date="2024-01" db="EMBL/GenBank/DDBJ databases">
        <title>A telomere-to-telomere, gap-free genome of sweet tea (Lithocarpus litseifolius).</title>
        <authorList>
            <person name="Zhou J."/>
        </authorList>
    </citation>
    <scope>NUCLEOTIDE SEQUENCE [LARGE SCALE GENOMIC DNA]</scope>
    <source>
        <strain evidence="1">Zhou-2022a</strain>
        <tissue evidence="1">Leaf</tissue>
    </source>
</reference>
<sequence>MAAQEVVKQGYRWQVGNGNSIKIWTNKWLPAGFTFCVTSPQHALPRDAHVNTLIDHDTGNWRIGFIKEIFLPHDAQAILSTLLSIRRPPDRIVWAYTPNGRFTVNSAYKVALSLSCTPHGSSGGPSDNQNNSMFWKAL</sequence>
<name>A0AAW2DTV3_9ROSI</name>
<dbReference type="AlphaFoldDB" id="A0AAW2DTV3"/>
<gene>
    <name evidence="1" type="ORF">SO802_007848</name>
</gene>
<protein>
    <submittedName>
        <fullName evidence="1">Uncharacterized protein</fullName>
    </submittedName>
</protein>
<keyword evidence="2" id="KW-1185">Reference proteome</keyword>
<organism evidence="1 2">
    <name type="scientific">Lithocarpus litseifolius</name>
    <dbReference type="NCBI Taxonomy" id="425828"/>
    <lineage>
        <taxon>Eukaryota</taxon>
        <taxon>Viridiplantae</taxon>
        <taxon>Streptophyta</taxon>
        <taxon>Embryophyta</taxon>
        <taxon>Tracheophyta</taxon>
        <taxon>Spermatophyta</taxon>
        <taxon>Magnoliopsida</taxon>
        <taxon>eudicotyledons</taxon>
        <taxon>Gunneridae</taxon>
        <taxon>Pentapetalae</taxon>
        <taxon>rosids</taxon>
        <taxon>fabids</taxon>
        <taxon>Fagales</taxon>
        <taxon>Fagaceae</taxon>
        <taxon>Lithocarpus</taxon>
    </lineage>
</organism>
<evidence type="ECO:0000313" key="2">
    <source>
        <dbReference type="Proteomes" id="UP001459277"/>
    </source>
</evidence>
<dbReference type="EMBL" id="JAZDWU010000002">
    <property type="protein sequence ID" value="KAL0012740.1"/>
    <property type="molecule type" value="Genomic_DNA"/>
</dbReference>
<proteinExistence type="predicted"/>
<comment type="caution">
    <text evidence="1">The sequence shown here is derived from an EMBL/GenBank/DDBJ whole genome shotgun (WGS) entry which is preliminary data.</text>
</comment>
<dbReference type="Proteomes" id="UP001459277">
    <property type="component" value="Unassembled WGS sequence"/>
</dbReference>
<evidence type="ECO:0000313" key="1">
    <source>
        <dbReference type="EMBL" id="KAL0012740.1"/>
    </source>
</evidence>